<dbReference type="Proteomes" id="UP001605036">
    <property type="component" value="Unassembled WGS sequence"/>
</dbReference>
<comment type="caution">
    <text evidence="1">The sequence shown here is derived from an EMBL/GenBank/DDBJ whole genome shotgun (WGS) entry which is preliminary data.</text>
</comment>
<sequence>MAYIERGPDFKLLSNFLVGAEKFCQNQRLSFVPFIYRHHSDETIKIRMGGEECGIESGVGCCGGAGCMEFDQGQPYQMGQENDTSSSIMASIYTALKRSLMLKC</sequence>
<proteinExistence type="predicted"/>
<keyword evidence="2" id="KW-1185">Reference proteome</keyword>
<reference evidence="1 2" key="1">
    <citation type="submission" date="2024-09" db="EMBL/GenBank/DDBJ databases">
        <title>Chromosome-scale assembly of Riccia fluitans.</title>
        <authorList>
            <person name="Paukszto L."/>
            <person name="Sawicki J."/>
            <person name="Karawczyk K."/>
            <person name="Piernik-Szablinska J."/>
            <person name="Szczecinska M."/>
            <person name="Mazdziarz M."/>
        </authorList>
    </citation>
    <scope>NUCLEOTIDE SEQUENCE [LARGE SCALE GENOMIC DNA]</scope>
    <source>
        <strain evidence="1">Rf_01</strain>
        <tissue evidence="1">Aerial parts of the thallus</tissue>
    </source>
</reference>
<gene>
    <name evidence="1" type="ORF">R1flu_022498</name>
</gene>
<accession>A0ABD1XPF5</accession>
<protein>
    <submittedName>
        <fullName evidence="1">Uncharacterized protein</fullName>
    </submittedName>
</protein>
<evidence type="ECO:0000313" key="2">
    <source>
        <dbReference type="Proteomes" id="UP001605036"/>
    </source>
</evidence>
<evidence type="ECO:0000313" key="1">
    <source>
        <dbReference type="EMBL" id="KAL2610806.1"/>
    </source>
</evidence>
<dbReference type="EMBL" id="JBHFFA010000007">
    <property type="protein sequence ID" value="KAL2610806.1"/>
    <property type="molecule type" value="Genomic_DNA"/>
</dbReference>
<dbReference type="AlphaFoldDB" id="A0ABD1XPF5"/>
<organism evidence="1 2">
    <name type="scientific">Riccia fluitans</name>
    <dbReference type="NCBI Taxonomy" id="41844"/>
    <lineage>
        <taxon>Eukaryota</taxon>
        <taxon>Viridiplantae</taxon>
        <taxon>Streptophyta</taxon>
        <taxon>Embryophyta</taxon>
        <taxon>Marchantiophyta</taxon>
        <taxon>Marchantiopsida</taxon>
        <taxon>Marchantiidae</taxon>
        <taxon>Marchantiales</taxon>
        <taxon>Ricciaceae</taxon>
        <taxon>Riccia</taxon>
    </lineage>
</organism>
<name>A0ABD1XPF5_9MARC</name>